<feature type="transmembrane region" description="Helical" evidence="2">
    <location>
        <begin position="89"/>
        <end position="106"/>
    </location>
</feature>
<feature type="compositionally biased region" description="Pro residues" evidence="1">
    <location>
        <begin position="17"/>
        <end position="27"/>
    </location>
</feature>
<evidence type="ECO:0000313" key="4">
    <source>
        <dbReference type="Proteomes" id="UP001500166"/>
    </source>
</evidence>
<keyword evidence="2" id="KW-0472">Membrane</keyword>
<comment type="caution">
    <text evidence="3">The sequence shown here is derived from an EMBL/GenBank/DDBJ whole genome shotgun (WGS) entry which is preliminary data.</text>
</comment>
<name>A0ABP5J8L0_9MICC</name>
<organism evidence="3 4">
    <name type="scientific">Kocuria atrinae</name>
    <dbReference type="NCBI Taxonomy" id="592377"/>
    <lineage>
        <taxon>Bacteria</taxon>
        <taxon>Bacillati</taxon>
        <taxon>Actinomycetota</taxon>
        <taxon>Actinomycetes</taxon>
        <taxon>Micrococcales</taxon>
        <taxon>Micrococcaceae</taxon>
        <taxon>Kocuria</taxon>
    </lineage>
</organism>
<keyword evidence="2" id="KW-1133">Transmembrane helix</keyword>
<feature type="transmembrane region" description="Helical" evidence="2">
    <location>
        <begin position="35"/>
        <end position="54"/>
    </location>
</feature>
<gene>
    <name evidence="3" type="ORF">GCM10009824_09740</name>
</gene>
<feature type="transmembrane region" description="Helical" evidence="2">
    <location>
        <begin position="198"/>
        <end position="216"/>
    </location>
</feature>
<sequence>MKRIAKPPPVERDSPVPDQPPPVPGKPPPERRKKALAGMIGIDLVLPFAIYYGLRLAGADPWLALMLGAVGPLIRIAVTTVRTRRIDRLGVFTLSILAIGTAVGMFSADPRLLLARESWLTALIGLWILISLAGRRPVLFEATIAVMPADAAAQWEHDWDTNPFFRKIFRTMTLAWGLAFILDAVARVIMAYTLPIDVVPIASIGLLLVMLFAIVYGTKFYAGRKLATDGPRQSSSTETRGAL</sequence>
<dbReference type="Proteomes" id="UP001500166">
    <property type="component" value="Unassembled WGS sequence"/>
</dbReference>
<dbReference type="NCBIfam" id="NF041646">
    <property type="entry name" value="VC0807_fam"/>
    <property type="match status" value="1"/>
</dbReference>
<evidence type="ECO:0000313" key="3">
    <source>
        <dbReference type="EMBL" id="GAA2113193.1"/>
    </source>
</evidence>
<keyword evidence="4" id="KW-1185">Reference proteome</keyword>
<evidence type="ECO:0008006" key="5">
    <source>
        <dbReference type="Google" id="ProtNLM"/>
    </source>
</evidence>
<feature type="transmembrane region" description="Helical" evidence="2">
    <location>
        <begin position="60"/>
        <end position="77"/>
    </location>
</feature>
<proteinExistence type="predicted"/>
<evidence type="ECO:0000256" key="2">
    <source>
        <dbReference type="SAM" id="Phobius"/>
    </source>
</evidence>
<reference evidence="4" key="1">
    <citation type="journal article" date="2019" name="Int. J. Syst. Evol. Microbiol.">
        <title>The Global Catalogue of Microorganisms (GCM) 10K type strain sequencing project: providing services to taxonomists for standard genome sequencing and annotation.</title>
        <authorList>
            <consortium name="The Broad Institute Genomics Platform"/>
            <consortium name="The Broad Institute Genome Sequencing Center for Infectious Disease"/>
            <person name="Wu L."/>
            <person name="Ma J."/>
        </authorList>
    </citation>
    <scope>NUCLEOTIDE SEQUENCE [LARGE SCALE GENOMIC DNA]</scope>
    <source>
        <strain evidence="4">JCM 15914</strain>
    </source>
</reference>
<dbReference type="EMBL" id="BAAAQA010000008">
    <property type="protein sequence ID" value="GAA2113193.1"/>
    <property type="molecule type" value="Genomic_DNA"/>
</dbReference>
<feature type="transmembrane region" description="Helical" evidence="2">
    <location>
        <begin position="118"/>
        <end position="134"/>
    </location>
</feature>
<dbReference type="RefSeq" id="WP_344223891.1">
    <property type="nucleotide sequence ID" value="NZ_BAAAQA010000008.1"/>
</dbReference>
<evidence type="ECO:0000256" key="1">
    <source>
        <dbReference type="SAM" id="MobiDB-lite"/>
    </source>
</evidence>
<accession>A0ABP5J8L0</accession>
<keyword evidence="2" id="KW-0812">Transmembrane</keyword>
<protein>
    <recommendedName>
        <fullName evidence="5">Intracellular septation protein A</fullName>
    </recommendedName>
</protein>
<feature type="transmembrane region" description="Helical" evidence="2">
    <location>
        <begin position="174"/>
        <end position="192"/>
    </location>
</feature>
<feature type="region of interest" description="Disordered" evidence="1">
    <location>
        <begin position="1"/>
        <end position="32"/>
    </location>
</feature>